<dbReference type="EMBL" id="MU863949">
    <property type="protein sequence ID" value="KAK4198252.1"/>
    <property type="molecule type" value="Genomic_DNA"/>
</dbReference>
<comment type="caution">
    <text evidence="9">The sequence shown here is derived from an EMBL/GenBank/DDBJ whole genome shotgun (WGS) entry which is preliminary data.</text>
</comment>
<dbReference type="Pfam" id="PF11807">
    <property type="entry name" value="UstYa"/>
    <property type="match status" value="1"/>
</dbReference>
<dbReference type="GO" id="GO:0016020">
    <property type="term" value="C:membrane"/>
    <property type="evidence" value="ECO:0007669"/>
    <property type="project" value="UniProtKB-SubCell"/>
</dbReference>
<comment type="similarity">
    <text evidence="8">Belongs to the ustYa family.</text>
</comment>
<reference evidence="9" key="1">
    <citation type="journal article" date="2023" name="Mol. Phylogenet. Evol.">
        <title>Genome-scale phylogeny and comparative genomics of the fungal order Sordariales.</title>
        <authorList>
            <person name="Hensen N."/>
            <person name="Bonometti L."/>
            <person name="Westerberg I."/>
            <person name="Brannstrom I.O."/>
            <person name="Guillou S."/>
            <person name="Cros-Aarteil S."/>
            <person name="Calhoun S."/>
            <person name="Haridas S."/>
            <person name="Kuo A."/>
            <person name="Mondo S."/>
            <person name="Pangilinan J."/>
            <person name="Riley R."/>
            <person name="LaButti K."/>
            <person name="Andreopoulos B."/>
            <person name="Lipzen A."/>
            <person name="Chen C."/>
            <person name="Yan M."/>
            <person name="Daum C."/>
            <person name="Ng V."/>
            <person name="Clum A."/>
            <person name="Steindorff A."/>
            <person name="Ohm R.A."/>
            <person name="Martin F."/>
            <person name="Silar P."/>
            <person name="Natvig D.O."/>
            <person name="Lalanne C."/>
            <person name="Gautier V."/>
            <person name="Ament-Velasquez S.L."/>
            <person name="Kruys A."/>
            <person name="Hutchinson M.I."/>
            <person name="Powell A.J."/>
            <person name="Barry K."/>
            <person name="Miller A.N."/>
            <person name="Grigoriev I.V."/>
            <person name="Debuchy R."/>
            <person name="Gladieux P."/>
            <person name="Hiltunen Thoren M."/>
            <person name="Johannesson H."/>
        </authorList>
    </citation>
    <scope>NUCLEOTIDE SEQUENCE</scope>
    <source>
        <strain evidence="9">CBS 315.58</strain>
    </source>
</reference>
<evidence type="ECO:0000256" key="6">
    <source>
        <dbReference type="ARBA" id="ARBA00023136"/>
    </source>
</evidence>
<name>A0AAN6XI82_9PEZI</name>
<reference evidence="9" key="2">
    <citation type="submission" date="2023-05" db="EMBL/GenBank/DDBJ databases">
        <authorList>
            <consortium name="Lawrence Berkeley National Laboratory"/>
            <person name="Steindorff A."/>
            <person name="Hensen N."/>
            <person name="Bonometti L."/>
            <person name="Westerberg I."/>
            <person name="Brannstrom I.O."/>
            <person name="Guillou S."/>
            <person name="Cros-Aarteil S."/>
            <person name="Calhoun S."/>
            <person name="Haridas S."/>
            <person name="Kuo A."/>
            <person name="Mondo S."/>
            <person name="Pangilinan J."/>
            <person name="Riley R."/>
            <person name="Labutti K."/>
            <person name="Andreopoulos B."/>
            <person name="Lipzen A."/>
            <person name="Chen C."/>
            <person name="Yanf M."/>
            <person name="Daum C."/>
            <person name="Ng V."/>
            <person name="Clum A."/>
            <person name="Ohm R."/>
            <person name="Martin F."/>
            <person name="Silar P."/>
            <person name="Natvig D."/>
            <person name="Lalanne C."/>
            <person name="Gautier V."/>
            <person name="Ament-Velasquez S.L."/>
            <person name="Kruys A."/>
            <person name="Hutchinson M.I."/>
            <person name="Powell A.J."/>
            <person name="Barry K."/>
            <person name="Miller A.N."/>
            <person name="Grigoriev I.V."/>
            <person name="Debuchy R."/>
            <person name="Gladieux P."/>
            <person name="Thoren M.H."/>
            <person name="Johannesson H."/>
        </authorList>
    </citation>
    <scope>NUCLEOTIDE SEQUENCE</scope>
    <source>
        <strain evidence="9">CBS 315.58</strain>
    </source>
</reference>
<dbReference type="PANTHER" id="PTHR33365:SF4">
    <property type="entry name" value="CYCLOCHLOROTINE BIOSYNTHESIS PROTEIN O"/>
    <property type="match status" value="1"/>
</dbReference>
<keyword evidence="4" id="KW-1133">Transmembrane helix</keyword>
<sequence>MTNVDDLMGIEHIDHCIDMLRQSLMCASDVPPITFSRKTLQDKMQGVAEVIHTCRNFPAVQKWAWDRRVRNEIDKTTVVQDDPLGWGSYTYVPGS</sequence>
<comment type="subcellular location">
    <subcellularLocation>
        <location evidence="1">Membrane</location>
        <topology evidence="1">Single-pass membrane protein</topology>
    </subcellularLocation>
</comment>
<evidence type="ECO:0000256" key="8">
    <source>
        <dbReference type="ARBA" id="ARBA00035112"/>
    </source>
</evidence>
<dbReference type="PANTHER" id="PTHR33365">
    <property type="entry name" value="YALI0B05434P"/>
    <property type="match status" value="1"/>
</dbReference>
<evidence type="ECO:0000256" key="2">
    <source>
        <dbReference type="ARBA" id="ARBA00004685"/>
    </source>
</evidence>
<keyword evidence="7" id="KW-0325">Glycoprotein</keyword>
<evidence type="ECO:0000256" key="5">
    <source>
        <dbReference type="ARBA" id="ARBA00023026"/>
    </source>
</evidence>
<gene>
    <name evidence="9" type="ORF">QBC40DRAFT_331805</name>
</gene>
<proteinExistence type="inferred from homology"/>
<keyword evidence="10" id="KW-1185">Reference proteome</keyword>
<dbReference type="Proteomes" id="UP001303160">
    <property type="component" value="Unassembled WGS sequence"/>
</dbReference>
<evidence type="ECO:0000256" key="4">
    <source>
        <dbReference type="ARBA" id="ARBA00022989"/>
    </source>
</evidence>
<evidence type="ECO:0000313" key="10">
    <source>
        <dbReference type="Proteomes" id="UP001303160"/>
    </source>
</evidence>
<evidence type="ECO:0000256" key="7">
    <source>
        <dbReference type="ARBA" id="ARBA00023180"/>
    </source>
</evidence>
<dbReference type="AlphaFoldDB" id="A0AAN6XI82"/>
<evidence type="ECO:0000256" key="3">
    <source>
        <dbReference type="ARBA" id="ARBA00022692"/>
    </source>
</evidence>
<keyword evidence="3" id="KW-0812">Transmembrane</keyword>
<keyword evidence="6" id="KW-0472">Membrane</keyword>
<comment type="pathway">
    <text evidence="2">Mycotoxin biosynthesis.</text>
</comment>
<evidence type="ECO:0000313" key="9">
    <source>
        <dbReference type="EMBL" id="KAK4198252.1"/>
    </source>
</evidence>
<dbReference type="GO" id="GO:0043386">
    <property type="term" value="P:mycotoxin biosynthetic process"/>
    <property type="evidence" value="ECO:0007669"/>
    <property type="project" value="InterPro"/>
</dbReference>
<dbReference type="InterPro" id="IPR021765">
    <property type="entry name" value="UstYa-like"/>
</dbReference>
<keyword evidence="5" id="KW-0843">Virulence</keyword>
<accession>A0AAN6XI82</accession>
<protein>
    <submittedName>
        <fullName evidence="9">Uncharacterized protein</fullName>
    </submittedName>
</protein>
<organism evidence="9 10">
    <name type="scientific">Triangularia verruculosa</name>
    <dbReference type="NCBI Taxonomy" id="2587418"/>
    <lineage>
        <taxon>Eukaryota</taxon>
        <taxon>Fungi</taxon>
        <taxon>Dikarya</taxon>
        <taxon>Ascomycota</taxon>
        <taxon>Pezizomycotina</taxon>
        <taxon>Sordariomycetes</taxon>
        <taxon>Sordariomycetidae</taxon>
        <taxon>Sordariales</taxon>
        <taxon>Podosporaceae</taxon>
        <taxon>Triangularia</taxon>
    </lineage>
</organism>
<evidence type="ECO:0000256" key="1">
    <source>
        <dbReference type="ARBA" id="ARBA00004167"/>
    </source>
</evidence>